<feature type="transmembrane region" description="Helical" evidence="1">
    <location>
        <begin position="429"/>
        <end position="446"/>
    </location>
</feature>
<feature type="transmembrane region" description="Helical" evidence="1">
    <location>
        <begin position="71"/>
        <end position="96"/>
    </location>
</feature>
<evidence type="ECO:0000256" key="1">
    <source>
        <dbReference type="SAM" id="Phobius"/>
    </source>
</evidence>
<dbReference type="Proteomes" id="UP001597156">
    <property type="component" value="Unassembled WGS sequence"/>
</dbReference>
<feature type="transmembrane region" description="Helical" evidence="1">
    <location>
        <begin position="405"/>
        <end position="423"/>
    </location>
</feature>
<evidence type="ECO:0000313" key="2">
    <source>
        <dbReference type="EMBL" id="MFD1125064.1"/>
    </source>
</evidence>
<reference evidence="3" key="1">
    <citation type="journal article" date="2019" name="Int. J. Syst. Evol. Microbiol.">
        <title>The Global Catalogue of Microorganisms (GCM) 10K type strain sequencing project: providing services to taxonomists for standard genome sequencing and annotation.</title>
        <authorList>
            <consortium name="The Broad Institute Genomics Platform"/>
            <consortium name="The Broad Institute Genome Sequencing Center for Infectious Disease"/>
            <person name="Wu L."/>
            <person name="Ma J."/>
        </authorList>
    </citation>
    <scope>NUCLEOTIDE SEQUENCE [LARGE SCALE GENOMIC DNA]</scope>
    <source>
        <strain evidence="3">CCUG 71848</strain>
    </source>
</reference>
<feature type="transmembrane region" description="Helical" evidence="1">
    <location>
        <begin position="379"/>
        <end position="398"/>
    </location>
</feature>
<dbReference type="RefSeq" id="WP_121977993.1">
    <property type="nucleotide sequence ID" value="NZ_JBHTLH010000019.1"/>
</dbReference>
<comment type="caution">
    <text evidence="2">The sequence shown here is derived from an EMBL/GenBank/DDBJ whole genome shotgun (WGS) entry which is preliminary data.</text>
</comment>
<keyword evidence="3" id="KW-1185">Reference proteome</keyword>
<proteinExistence type="predicted"/>
<organism evidence="2 3">
    <name type="scientific">Lentilactobacillus raoultii</name>
    <dbReference type="NCBI Taxonomy" id="1987503"/>
    <lineage>
        <taxon>Bacteria</taxon>
        <taxon>Bacillati</taxon>
        <taxon>Bacillota</taxon>
        <taxon>Bacilli</taxon>
        <taxon>Lactobacillales</taxon>
        <taxon>Lactobacillaceae</taxon>
        <taxon>Lentilactobacillus</taxon>
    </lineage>
</organism>
<protein>
    <recommendedName>
        <fullName evidence="4">Beta-carotene 15,15'-monooxygenase</fullName>
    </recommendedName>
</protein>
<sequence>MLVLKDISQLLKFLYQDAFYGLFNHPFFKRKINVIILISILGALYLSYFYVNMRQLAILSNFSNATPAEIAVASKITLISFYDVTIVLSVVIFMVINSTGGLSKNSIYFVATLPFKRKEVLISYKIFKLSIGATLFSILIIIVTPALKLVTSSYMIALTILLSLYLVFGAIFLIINNLYSFIKVNIFHNNRLGILILNLCILLITIFYFLVGRYKVEYFIGNSIATKPLIVITSVLSSIILWVVGFISMNRLDIHTLFTIKKDFLGFPVKPLKASTLTMPIFATFRNKKFLYFSLIFVLLVALTVIFQNKQNELQLLIYMSPLFGVPLMSYADATLDFRKMITSFNVKSINELQGIVLITFIISIPSLIIGLASNQKLILFFLTINIALSGIIIGFLFPKSQGNINDTVSSVLLIIVIILLLLSLNIQWALFPICCFLIICLYIILKKETGPLYELR</sequence>
<keyword evidence="1" id="KW-0812">Transmembrane</keyword>
<evidence type="ECO:0000313" key="3">
    <source>
        <dbReference type="Proteomes" id="UP001597156"/>
    </source>
</evidence>
<feature type="transmembrane region" description="Helical" evidence="1">
    <location>
        <begin position="290"/>
        <end position="308"/>
    </location>
</feature>
<feature type="transmembrane region" description="Helical" evidence="1">
    <location>
        <begin position="191"/>
        <end position="210"/>
    </location>
</feature>
<accession>A0ABW3PFR9</accession>
<name>A0ABW3PFR9_9LACO</name>
<dbReference type="EMBL" id="JBHTLH010000019">
    <property type="protein sequence ID" value="MFD1125064.1"/>
    <property type="molecule type" value="Genomic_DNA"/>
</dbReference>
<gene>
    <name evidence="2" type="ORF">ACFQ22_06825</name>
</gene>
<feature type="transmembrane region" description="Helical" evidence="1">
    <location>
        <begin position="153"/>
        <end position="179"/>
    </location>
</feature>
<feature type="transmembrane region" description="Helical" evidence="1">
    <location>
        <begin position="353"/>
        <end position="373"/>
    </location>
</feature>
<feature type="transmembrane region" description="Helical" evidence="1">
    <location>
        <begin position="230"/>
        <end position="252"/>
    </location>
</feature>
<keyword evidence="1" id="KW-0472">Membrane</keyword>
<evidence type="ECO:0008006" key="4">
    <source>
        <dbReference type="Google" id="ProtNLM"/>
    </source>
</evidence>
<feature type="transmembrane region" description="Helical" evidence="1">
    <location>
        <begin position="126"/>
        <end position="147"/>
    </location>
</feature>
<keyword evidence="1" id="KW-1133">Transmembrane helix</keyword>
<feature type="transmembrane region" description="Helical" evidence="1">
    <location>
        <begin position="32"/>
        <end position="51"/>
    </location>
</feature>